<name>X0YR45_9ZZZZ</name>
<accession>X0YR45</accession>
<comment type="caution">
    <text evidence="1">The sequence shown here is derived from an EMBL/GenBank/DDBJ whole genome shotgun (WGS) entry which is preliminary data.</text>
</comment>
<evidence type="ECO:0000313" key="1">
    <source>
        <dbReference type="EMBL" id="GAG49332.1"/>
    </source>
</evidence>
<feature type="non-terminal residue" evidence="1">
    <location>
        <position position="1"/>
    </location>
</feature>
<sequence>TLRIEVCEAETILLELEGEPQPFTSCKEGGWTGYADVTRRMEGDLPGPDLNYYIGRLCPREYVLAPVFNPASDVCQWQGSWRTAKGQVVRIEDSSAEGFDFTFMPVDTRSPMINSIRVEPEQPAYGEEVTVTILADDDREIVSMWQKTDTLGLDGSYHSDYWHGLTVTPGLEGSTAGAQFSFIVTNVMTATIVAKVCDIGGNSHILSRVITCGNCSDGVQNQGETGVD</sequence>
<organism evidence="1">
    <name type="scientific">marine sediment metagenome</name>
    <dbReference type="NCBI Taxonomy" id="412755"/>
    <lineage>
        <taxon>unclassified sequences</taxon>
        <taxon>metagenomes</taxon>
        <taxon>ecological metagenomes</taxon>
    </lineage>
</organism>
<proteinExistence type="predicted"/>
<dbReference type="AlphaFoldDB" id="X0YR45"/>
<protein>
    <submittedName>
        <fullName evidence="1">Uncharacterized protein</fullName>
    </submittedName>
</protein>
<feature type="non-terminal residue" evidence="1">
    <location>
        <position position="228"/>
    </location>
</feature>
<reference evidence="1" key="1">
    <citation type="journal article" date="2014" name="Front. Microbiol.">
        <title>High frequency of phylogenetically diverse reductive dehalogenase-homologous genes in deep subseafloor sedimentary metagenomes.</title>
        <authorList>
            <person name="Kawai M."/>
            <person name="Futagami T."/>
            <person name="Toyoda A."/>
            <person name="Takaki Y."/>
            <person name="Nishi S."/>
            <person name="Hori S."/>
            <person name="Arai W."/>
            <person name="Tsubouchi T."/>
            <person name="Morono Y."/>
            <person name="Uchiyama I."/>
            <person name="Ito T."/>
            <person name="Fujiyama A."/>
            <person name="Inagaki F."/>
            <person name="Takami H."/>
        </authorList>
    </citation>
    <scope>NUCLEOTIDE SEQUENCE</scope>
    <source>
        <strain evidence="1">Expedition CK06-06</strain>
    </source>
</reference>
<dbReference type="EMBL" id="BARS01053173">
    <property type="protein sequence ID" value="GAG49332.1"/>
    <property type="molecule type" value="Genomic_DNA"/>
</dbReference>
<gene>
    <name evidence="1" type="ORF">S01H1_78945</name>
</gene>